<name>A0A8X6N1Y1_NEPPI</name>
<evidence type="ECO:0000313" key="1">
    <source>
        <dbReference type="EMBL" id="GFS90012.1"/>
    </source>
</evidence>
<proteinExistence type="predicted"/>
<keyword evidence="2" id="KW-1185">Reference proteome</keyword>
<accession>A0A8X6N1Y1</accession>
<dbReference type="EMBL" id="BMAW01053223">
    <property type="protein sequence ID" value="GFS90012.1"/>
    <property type="molecule type" value="Genomic_DNA"/>
</dbReference>
<dbReference type="OrthoDB" id="6437692at2759"/>
<reference evidence="1" key="1">
    <citation type="submission" date="2020-08" db="EMBL/GenBank/DDBJ databases">
        <title>Multicomponent nature underlies the extraordinary mechanical properties of spider dragline silk.</title>
        <authorList>
            <person name="Kono N."/>
            <person name="Nakamura H."/>
            <person name="Mori M."/>
            <person name="Yoshida Y."/>
            <person name="Ohtoshi R."/>
            <person name="Malay A.D."/>
            <person name="Moran D.A.P."/>
            <person name="Tomita M."/>
            <person name="Numata K."/>
            <person name="Arakawa K."/>
        </authorList>
    </citation>
    <scope>NUCLEOTIDE SEQUENCE</scope>
</reference>
<dbReference type="Proteomes" id="UP000887013">
    <property type="component" value="Unassembled WGS sequence"/>
</dbReference>
<comment type="caution">
    <text evidence="1">The sequence shown here is derived from an EMBL/GenBank/DDBJ whole genome shotgun (WGS) entry which is preliminary data.</text>
</comment>
<evidence type="ECO:0000313" key="2">
    <source>
        <dbReference type="Proteomes" id="UP000887013"/>
    </source>
</evidence>
<sequence length="386" mass="44080">MKTASGSSCYTRKHRYSVIMDMKIQIVNIWNEMVKLAKEWDYYDRYVSQQCIKSLKHSIRLCLPIIKAYSSRIGKGNLRVLQFFMDCVSSDFESCNPKARIELLKILNRNVIGRAHLTSDNMDSLKECLEMVDKTRLDKCAPGTLDFFTRVTSGELIITDETIKLSDCPCILDALSVCDSQAREMITGLFHSLLNRSFCPPKCKDGYFPDIFIQNLDEGVDILPENLPVEMQPHLDWFEDNYVGRLKRQVNLTHRSHILQYVGEQDTFILMPDDRNEIDNCLEISNKKEIDSCTPGLSRVLEGLVQGDPTEFAVLRPLPHESACLGLAFKACSGSSIYIIRKILQVLYGVDIDIPLDSNSILSPPGFFKFCNFVYFTLCSFIKERT</sequence>
<organism evidence="1 2">
    <name type="scientific">Nephila pilipes</name>
    <name type="common">Giant wood spider</name>
    <name type="synonym">Nephila maculata</name>
    <dbReference type="NCBI Taxonomy" id="299642"/>
    <lineage>
        <taxon>Eukaryota</taxon>
        <taxon>Metazoa</taxon>
        <taxon>Ecdysozoa</taxon>
        <taxon>Arthropoda</taxon>
        <taxon>Chelicerata</taxon>
        <taxon>Arachnida</taxon>
        <taxon>Araneae</taxon>
        <taxon>Araneomorphae</taxon>
        <taxon>Entelegynae</taxon>
        <taxon>Araneoidea</taxon>
        <taxon>Nephilidae</taxon>
        <taxon>Nephila</taxon>
    </lineage>
</organism>
<dbReference type="AlphaFoldDB" id="A0A8X6N1Y1"/>
<gene>
    <name evidence="1" type="primary">NCL1_30578</name>
    <name evidence="1" type="ORF">NPIL_306051</name>
</gene>
<protein>
    <submittedName>
        <fullName evidence="1">Uncharacterized protein</fullName>
    </submittedName>
</protein>